<feature type="transmembrane region" description="Helical" evidence="13">
    <location>
        <begin position="95"/>
        <end position="116"/>
    </location>
</feature>
<evidence type="ECO:0000313" key="15">
    <source>
        <dbReference type="EMBL" id="KAG5670325.1"/>
    </source>
</evidence>
<sequence length="528" mass="59688">MNQTQCDQLINSVQWTEPKNLISLTILGFIDILVIVGNCLVIAAVFCSHKLRSVTNFFIVSLAVADLLVGLAVLPFSSTWEVFKVWIFGDVWCKIWLAVDVLLCTASILNLCAISLDRYVAVTRPVTYPSIMSTKRAKSLIAGLWVLSFVICFPPLVGWNNQQNQITPNDIVYEKDNYTLVSATASTKTFEKCPWKCELTNDAGYVVYSALGSFYLPMLVMLFFYWRIYRAAIRTTRAINQGFRTTKGKGGKNNQVDEENVTLRIHRGNKNHRPNQNTDIPISSSITNLDGLRTNPASVTSMSSFERKKRYGSRYKDKVTISISYPSTEHIGSPTMSTTSSNQASMISSCSKEPIALRHSNSTDCHETQNLFRENLNNSPKGEHSPNSSGKKSGRRTLSGAKVQVRKFRMETKAAKTLAIIVGMFICCWLPFFTLYLIRPFCDDCINPILFSILFWLGYCNSAVNPVIYATFSKDFRFAFKRVIYRCFCSKKYLEEHKFHVLHRFVPFPFAAAGIAGQRNDLNFDIAR</sequence>
<dbReference type="PROSITE" id="PS00237">
    <property type="entry name" value="G_PROTEIN_RECEP_F1_1"/>
    <property type="match status" value="1"/>
</dbReference>
<dbReference type="PANTHER" id="PTHR24248">
    <property type="entry name" value="ADRENERGIC RECEPTOR-RELATED G-PROTEIN COUPLED RECEPTOR"/>
    <property type="match status" value="1"/>
</dbReference>
<feature type="transmembrane region" description="Helical" evidence="13">
    <location>
        <begin position="205"/>
        <end position="226"/>
    </location>
</feature>
<dbReference type="InterPro" id="IPR017452">
    <property type="entry name" value="GPCR_Rhodpsn_7TM"/>
</dbReference>
<keyword evidence="4 11" id="KW-0812">Transmembrane</keyword>
<feature type="transmembrane region" description="Helical" evidence="13">
    <location>
        <begin position="21"/>
        <end position="47"/>
    </location>
</feature>
<dbReference type="GO" id="GO:0004930">
    <property type="term" value="F:G protein-coupled receptor activity"/>
    <property type="evidence" value="ECO:0007669"/>
    <property type="project" value="UniProtKB-KW"/>
</dbReference>
<keyword evidence="10 11" id="KW-0807">Transducer</keyword>
<keyword evidence="8 11" id="KW-0675">Receptor</keyword>
<organism evidence="15 16">
    <name type="scientific">Polypedilum vanderplanki</name>
    <name type="common">Sleeping chironomid midge</name>
    <dbReference type="NCBI Taxonomy" id="319348"/>
    <lineage>
        <taxon>Eukaryota</taxon>
        <taxon>Metazoa</taxon>
        <taxon>Ecdysozoa</taxon>
        <taxon>Arthropoda</taxon>
        <taxon>Hexapoda</taxon>
        <taxon>Insecta</taxon>
        <taxon>Pterygota</taxon>
        <taxon>Neoptera</taxon>
        <taxon>Endopterygota</taxon>
        <taxon>Diptera</taxon>
        <taxon>Nematocera</taxon>
        <taxon>Chironomoidea</taxon>
        <taxon>Chironomidae</taxon>
        <taxon>Chironominae</taxon>
        <taxon>Polypedilum</taxon>
        <taxon>Polypedilum</taxon>
    </lineage>
</organism>
<gene>
    <name evidence="15" type="ORF">PVAND_000601</name>
</gene>
<dbReference type="SUPFAM" id="SSF81321">
    <property type="entry name" value="Family A G protein-coupled receptor-like"/>
    <property type="match status" value="1"/>
</dbReference>
<comment type="caution">
    <text evidence="15">The sequence shown here is derived from an EMBL/GenBank/DDBJ whole genome shotgun (WGS) entry which is preliminary data.</text>
</comment>
<evidence type="ECO:0000256" key="9">
    <source>
        <dbReference type="ARBA" id="ARBA00023180"/>
    </source>
</evidence>
<dbReference type="InterPro" id="IPR000276">
    <property type="entry name" value="GPCR_Rhodpsn"/>
</dbReference>
<dbReference type="SMART" id="SM01381">
    <property type="entry name" value="7TM_GPCR_Srsx"/>
    <property type="match status" value="1"/>
</dbReference>
<evidence type="ECO:0000259" key="14">
    <source>
        <dbReference type="PROSITE" id="PS50262"/>
    </source>
</evidence>
<keyword evidence="5 13" id="KW-1133">Transmembrane helix</keyword>
<comment type="subcellular location">
    <subcellularLocation>
        <location evidence="1">Cell membrane</location>
        <topology evidence="1">Multi-pass membrane protein</topology>
    </subcellularLocation>
</comment>
<evidence type="ECO:0000256" key="13">
    <source>
        <dbReference type="SAM" id="Phobius"/>
    </source>
</evidence>
<feature type="transmembrane region" description="Helical" evidence="13">
    <location>
        <begin position="450"/>
        <end position="472"/>
    </location>
</feature>
<keyword evidence="9" id="KW-0325">Glycoprotein</keyword>
<feature type="transmembrane region" description="Helical" evidence="13">
    <location>
        <begin position="54"/>
        <end position="75"/>
    </location>
</feature>
<evidence type="ECO:0000256" key="4">
    <source>
        <dbReference type="ARBA" id="ARBA00022692"/>
    </source>
</evidence>
<evidence type="ECO:0000256" key="2">
    <source>
        <dbReference type="ARBA" id="ARBA00010663"/>
    </source>
</evidence>
<evidence type="ECO:0000256" key="6">
    <source>
        <dbReference type="ARBA" id="ARBA00023040"/>
    </source>
</evidence>
<dbReference type="GO" id="GO:0005886">
    <property type="term" value="C:plasma membrane"/>
    <property type="evidence" value="ECO:0007669"/>
    <property type="project" value="UniProtKB-SubCell"/>
</dbReference>
<dbReference type="OrthoDB" id="6358729at2759"/>
<dbReference type="AlphaFoldDB" id="A0A9J6BKL7"/>
<feature type="region of interest" description="Disordered" evidence="12">
    <location>
        <begin position="373"/>
        <end position="400"/>
    </location>
</feature>
<evidence type="ECO:0000313" key="16">
    <source>
        <dbReference type="Proteomes" id="UP001107558"/>
    </source>
</evidence>
<dbReference type="Pfam" id="PF00001">
    <property type="entry name" value="7tm_1"/>
    <property type="match status" value="1"/>
</dbReference>
<feature type="domain" description="G-protein coupled receptors family 1 profile" evidence="14">
    <location>
        <begin position="37"/>
        <end position="469"/>
    </location>
</feature>
<feature type="compositionally biased region" description="Polar residues" evidence="12">
    <location>
        <begin position="373"/>
        <end position="391"/>
    </location>
</feature>
<evidence type="ECO:0000256" key="12">
    <source>
        <dbReference type="SAM" id="MobiDB-lite"/>
    </source>
</evidence>
<reference evidence="15" key="1">
    <citation type="submission" date="2021-03" db="EMBL/GenBank/DDBJ databases">
        <title>Chromosome level genome of the anhydrobiotic midge Polypedilum vanderplanki.</title>
        <authorList>
            <person name="Yoshida Y."/>
            <person name="Kikawada T."/>
            <person name="Gusev O."/>
        </authorList>
    </citation>
    <scope>NUCLEOTIDE SEQUENCE</scope>
    <source>
        <strain evidence="15">NIAS01</strain>
        <tissue evidence="15">Whole body or cell culture</tissue>
    </source>
</reference>
<feature type="region of interest" description="Disordered" evidence="12">
    <location>
        <begin position="268"/>
        <end position="293"/>
    </location>
</feature>
<keyword evidence="3" id="KW-1003">Cell membrane</keyword>
<evidence type="ECO:0000256" key="8">
    <source>
        <dbReference type="ARBA" id="ARBA00023170"/>
    </source>
</evidence>
<protein>
    <recommendedName>
        <fullName evidence="14">G-protein coupled receptors family 1 profile domain-containing protein</fullName>
    </recommendedName>
</protein>
<evidence type="ECO:0000256" key="7">
    <source>
        <dbReference type="ARBA" id="ARBA00023136"/>
    </source>
</evidence>
<evidence type="ECO:0000256" key="1">
    <source>
        <dbReference type="ARBA" id="ARBA00004651"/>
    </source>
</evidence>
<keyword evidence="6 11" id="KW-0297">G-protein coupled receptor</keyword>
<proteinExistence type="inferred from homology"/>
<dbReference type="Proteomes" id="UP001107558">
    <property type="component" value="Chromosome 3"/>
</dbReference>
<name>A0A9J6BKL7_POLVA</name>
<evidence type="ECO:0000256" key="5">
    <source>
        <dbReference type="ARBA" id="ARBA00022989"/>
    </source>
</evidence>
<accession>A0A9J6BKL7</accession>
<feature type="transmembrane region" description="Helical" evidence="13">
    <location>
        <begin position="137"/>
        <end position="157"/>
    </location>
</feature>
<evidence type="ECO:0000256" key="3">
    <source>
        <dbReference type="ARBA" id="ARBA00022475"/>
    </source>
</evidence>
<dbReference type="PRINTS" id="PR00237">
    <property type="entry name" value="GPCRRHODOPSN"/>
</dbReference>
<dbReference type="PROSITE" id="PS50262">
    <property type="entry name" value="G_PROTEIN_RECEP_F1_2"/>
    <property type="match status" value="1"/>
</dbReference>
<dbReference type="CDD" id="cd15063">
    <property type="entry name" value="7tmA_Octopamine_R"/>
    <property type="match status" value="1"/>
</dbReference>
<evidence type="ECO:0000256" key="11">
    <source>
        <dbReference type="RuleBase" id="RU000688"/>
    </source>
</evidence>
<dbReference type="PANTHER" id="PTHR24248:SF174">
    <property type="entry name" value="TYRAMINE_OCTOPAMINE RECEPTOR"/>
    <property type="match status" value="1"/>
</dbReference>
<comment type="similarity">
    <text evidence="2 11">Belongs to the G-protein coupled receptor 1 family.</text>
</comment>
<dbReference type="EMBL" id="JADBJN010000003">
    <property type="protein sequence ID" value="KAG5670325.1"/>
    <property type="molecule type" value="Genomic_DNA"/>
</dbReference>
<dbReference type="Gene3D" id="1.20.1070.10">
    <property type="entry name" value="Rhodopsin 7-helix transmembrane proteins"/>
    <property type="match status" value="2"/>
</dbReference>
<keyword evidence="16" id="KW-1185">Reference proteome</keyword>
<evidence type="ECO:0000256" key="10">
    <source>
        <dbReference type="ARBA" id="ARBA00023224"/>
    </source>
</evidence>
<keyword evidence="7 13" id="KW-0472">Membrane</keyword>
<feature type="transmembrane region" description="Helical" evidence="13">
    <location>
        <begin position="417"/>
        <end position="438"/>
    </location>
</feature>
<feature type="compositionally biased region" description="Polar residues" evidence="12">
    <location>
        <begin position="274"/>
        <end position="288"/>
    </location>
</feature>